<protein>
    <submittedName>
        <fullName evidence="1">Uncharacterized protein</fullName>
    </submittedName>
</protein>
<evidence type="ECO:0000313" key="2">
    <source>
        <dbReference type="Proteomes" id="UP000317646"/>
    </source>
</evidence>
<sequence length="121" mass="12756">MAGCKHDADAPQCYAGTVLGASCYDGLIISVDAQYPIGQPADYGFAPGDSTRLSYQNVIGALNSNELAQFNKPGQRIYFTCTGDTQGFSNFGFCNHMGIALLKHHVVLTSFSASPCGPAGR</sequence>
<evidence type="ECO:0000313" key="1">
    <source>
        <dbReference type="EMBL" id="TPG62416.1"/>
    </source>
</evidence>
<dbReference type="EMBL" id="RCYZ01000009">
    <property type="protein sequence ID" value="TPG62416.1"/>
    <property type="molecule type" value="Genomic_DNA"/>
</dbReference>
<dbReference type="Proteomes" id="UP000317646">
    <property type="component" value="Unassembled WGS sequence"/>
</dbReference>
<comment type="caution">
    <text evidence="1">The sequence shown here is derived from an EMBL/GenBank/DDBJ whole genome shotgun (WGS) entry which is preliminary data.</text>
</comment>
<keyword evidence="2" id="KW-1185">Reference proteome</keyword>
<accession>A0A502GN46</accession>
<name>A0A502GN46_9BACT</name>
<organism evidence="1 2">
    <name type="scientific">Hymenobacter nivis</name>
    <dbReference type="NCBI Taxonomy" id="1850093"/>
    <lineage>
        <taxon>Bacteria</taxon>
        <taxon>Pseudomonadati</taxon>
        <taxon>Bacteroidota</taxon>
        <taxon>Cytophagia</taxon>
        <taxon>Cytophagales</taxon>
        <taxon>Hymenobacteraceae</taxon>
        <taxon>Hymenobacter</taxon>
    </lineage>
</organism>
<dbReference type="PROSITE" id="PS51257">
    <property type="entry name" value="PROKAR_LIPOPROTEIN"/>
    <property type="match status" value="1"/>
</dbReference>
<dbReference type="AlphaFoldDB" id="A0A502GN46"/>
<gene>
    <name evidence="1" type="ORF">EAH73_19685</name>
</gene>
<reference evidence="1 2" key="1">
    <citation type="journal article" date="2019" name="Environ. Microbiol.">
        <title>Species interactions and distinct microbial communities in high Arctic permafrost affected cryosols are associated with the CH4 and CO2 gas fluxes.</title>
        <authorList>
            <person name="Altshuler I."/>
            <person name="Hamel J."/>
            <person name="Turney S."/>
            <person name="Magnuson E."/>
            <person name="Levesque R."/>
            <person name="Greer C."/>
            <person name="Whyte L.G."/>
        </authorList>
    </citation>
    <scope>NUCLEOTIDE SEQUENCE [LARGE SCALE GENOMIC DNA]</scope>
    <source>
        <strain evidence="1 2">S9.2P</strain>
    </source>
</reference>
<proteinExistence type="predicted"/>